<keyword evidence="1" id="KW-0472">Membrane</keyword>
<dbReference type="STRING" id="420953.SAMN05192543_101107"/>
<dbReference type="Proteomes" id="UP000199548">
    <property type="component" value="Unassembled WGS sequence"/>
</dbReference>
<reference evidence="2 3" key="1">
    <citation type="submission" date="2016-10" db="EMBL/GenBank/DDBJ databases">
        <authorList>
            <person name="de Groot N.N."/>
        </authorList>
    </citation>
    <scope>NUCLEOTIDE SEQUENCE [LARGE SCALE GENOMIC DNA]</scope>
    <source>
        <strain evidence="2 3">LMG 23650</strain>
    </source>
</reference>
<keyword evidence="1" id="KW-1133">Transmembrane helix</keyword>
<sequence length="116" mass="12600">MKLVIVDMLRVHLMAACFAAMGIQVVALLALLVSPLSEQTFDSTSFRICAVVLIGIAVIGARRFAQLAYDAAVQSAHATVQSQRARPVAVSHDCPRRELVVLHLRFTGRPFVLAES</sequence>
<evidence type="ECO:0000313" key="2">
    <source>
        <dbReference type="EMBL" id="SFH81618.1"/>
    </source>
</evidence>
<name>A0A1I3D4U5_9BURK</name>
<evidence type="ECO:0000256" key="1">
    <source>
        <dbReference type="SAM" id="Phobius"/>
    </source>
</evidence>
<protein>
    <submittedName>
        <fullName evidence="2">Uncharacterized protein</fullName>
    </submittedName>
</protein>
<dbReference type="AlphaFoldDB" id="A0A1I3D4U5"/>
<organism evidence="2 3">
    <name type="scientific">Paraburkholderia megapolitana</name>
    <dbReference type="NCBI Taxonomy" id="420953"/>
    <lineage>
        <taxon>Bacteria</taxon>
        <taxon>Pseudomonadati</taxon>
        <taxon>Pseudomonadota</taxon>
        <taxon>Betaproteobacteria</taxon>
        <taxon>Burkholderiales</taxon>
        <taxon>Burkholderiaceae</taxon>
        <taxon>Paraburkholderia</taxon>
    </lineage>
</organism>
<dbReference type="OrthoDB" id="9007359at2"/>
<evidence type="ECO:0000313" key="3">
    <source>
        <dbReference type="Proteomes" id="UP000199548"/>
    </source>
</evidence>
<accession>A0A1I3D4U5</accession>
<keyword evidence="1" id="KW-0812">Transmembrane</keyword>
<feature type="transmembrane region" description="Helical" evidence="1">
    <location>
        <begin position="45"/>
        <end position="65"/>
    </location>
</feature>
<keyword evidence="3" id="KW-1185">Reference proteome</keyword>
<proteinExistence type="predicted"/>
<gene>
    <name evidence="2" type="ORF">SAMN05192543_101107</name>
</gene>
<dbReference type="EMBL" id="FOQU01000001">
    <property type="protein sequence ID" value="SFH81618.1"/>
    <property type="molecule type" value="Genomic_DNA"/>
</dbReference>
<feature type="transmembrane region" description="Helical" evidence="1">
    <location>
        <begin position="12"/>
        <end position="33"/>
    </location>
</feature>
<dbReference type="RefSeq" id="WP_091006283.1">
    <property type="nucleotide sequence ID" value="NZ_CP041743.1"/>
</dbReference>